<gene>
    <name evidence="2" type="ORF">QFZ34_004568</name>
</gene>
<dbReference type="InterPro" id="IPR004363">
    <property type="entry name" value="Methylgl_synth"/>
</dbReference>
<comment type="caution">
    <text evidence="2">The sequence shown here is derived from an EMBL/GenBank/DDBJ whole genome shotgun (WGS) entry which is preliminary data.</text>
</comment>
<feature type="domain" description="DAGKc" evidence="1">
    <location>
        <begin position="52"/>
        <end position="131"/>
    </location>
</feature>
<dbReference type="PANTHER" id="PTHR30492">
    <property type="entry name" value="METHYLGLYOXAL SYNTHASE"/>
    <property type="match status" value="1"/>
</dbReference>
<dbReference type="Pfam" id="PF19279">
    <property type="entry name" value="YegS_C"/>
    <property type="match status" value="1"/>
</dbReference>
<dbReference type="Gene3D" id="2.60.200.40">
    <property type="match status" value="1"/>
</dbReference>
<dbReference type="InterPro" id="IPR016064">
    <property type="entry name" value="NAD/diacylglycerol_kinase_sf"/>
</dbReference>
<sequence>MKVHAVFNRDGGTFRTMDMDLFTQTAKDIFEKHGHSFQSEVVAGKDVVKALKRVATEAGAHVLMAGGGDGTISAAADIAWKAKVPLAVLPAGTMNLFARALKIPLELNAALESLASGQIEAVDISTANDESFVHQISIGFQPQMIKFRNTLTYHSRWGKRLASFRAFLKAMAKPPRFSVRMTIDGFPTERTVSAISVSNNPYGQTMLPVPDDVNKGELGVYIAGSLTSGTLMKLTLSVITGSWRRNADVEEVLAKEVQLHFPHKRRSAKATIDGELIALPKDVEIKIHARQLKVLVPLRPDQEQDRATEGAPPL</sequence>
<dbReference type="SUPFAM" id="SSF111331">
    <property type="entry name" value="NAD kinase/diacylglycerol kinase-like"/>
    <property type="match status" value="1"/>
</dbReference>
<dbReference type="PROSITE" id="PS50146">
    <property type="entry name" value="DAGK"/>
    <property type="match status" value="1"/>
</dbReference>
<dbReference type="Pfam" id="PF00781">
    <property type="entry name" value="DAGK_cat"/>
    <property type="match status" value="1"/>
</dbReference>
<dbReference type="Proteomes" id="UP001237780">
    <property type="component" value="Unassembled WGS sequence"/>
</dbReference>
<dbReference type="InterPro" id="IPR001206">
    <property type="entry name" value="Diacylglycerol_kinase_cat_dom"/>
</dbReference>
<keyword evidence="2" id="KW-0808">Transferase</keyword>
<dbReference type="GO" id="GO:0016301">
    <property type="term" value="F:kinase activity"/>
    <property type="evidence" value="ECO:0007669"/>
    <property type="project" value="UniProtKB-KW"/>
</dbReference>
<reference evidence="2 3" key="1">
    <citation type="submission" date="2023-07" db="EMBL/GenBank/DDBJ databases">
        <title>Comparative genomics of wheat-associated soil bacteria to identify genetic determinants of phenazine resistance.</title>
        <authorList>
            <person name="Mouncey N."/>
        </authorList>
    </citation>
    <scope>NUCLEOTIDE SEQUENCE [LARGE SCALE GENOMIC DNA]</scope>
    <source>
        <strain evidence="2 3">W4I11</strain>
    </source>
</reference>
<protein>
    <submittedName>
        <fullName evidence="2">Diacylglycerol kinase family enzyme</fullName>
    </submittedName>
</protein>
<dbReference type="InterPro" id="IPR017438">
    <property type="entry name" value="ATP-NAD_kinase_N"/>
</dbReference>
<proteinExistence type="predicted"/>
<evidence type="ECO:0000313" key="3">
    <source>
        <dbReference type="Proteomes" id="UP001237780"/>
    </source>
</evidence>
<evidence type="ECO:0000259" key="1">
    <source>
        <dbReference type="PROSITE" id="PS50146"/>
    </source>
</evidence>
<accession>A0ABU0SFH0</accession>
<dbReference type="EMBL" id="JAUSZT010000003">
    <property type="protein sequence ID" value="MDQ0999386.1"/>
    <property type="molecule type" value="Genomic_DNA"/>
</dbReference>
<dbReference type="PANTHER" id="PTHR30492:SF0">
    <property type="entry name" value="METHYLGLYOXAL SYNTHASE"/>
    <property type="match status" value="1"/>
</dbReference>
<keyword evidence="2" id="KW-0418">Kinase</keyword>
<dbReference type="Gene3D" id="3.40.50.10330">
    <property type="entry name" value="Probable inorganic polyphosphate/atp-NAD kinase, domain 1"/>
    <property type="match status" value="1"/>
</dbReference>
<evidence type="ECO:0000313" key="2">
    <source>
        <dbReference type="EMBL" id="MDQ0999386.1"/>
    </source>
</evidence>
<organism evidence="2 3">
    <name type="scientific">Phyllobacterium ifriqiyense</name>
    <dbReference type="NCBI Taxonomy" id="314238"/>
    <lineage>
        <taxon>Bacteria</taxon>
        <taxon>Pseudomonadati</taxon>
        <taxon>Pseudomonadota</taxon>
        <taxon>Alphaproteobacteria</taxon>
        <taxon>Hyphomicrobiales</taxon>
        <taxon>Phyllobacteriaceae</taxon>
        <taxon>Phyllobacterium</taxon>
    </lineage>
</organism>
<dbReference type="InterPro" id="IPR045540">
    <property type="entry name" value="YegS/DAGK_C"/>
</dbReference>
<keyword evidence="3" id="KW-1185">Reference proteome</keyword>
<dbReference type="RefSeq" id="WP_307285604.1">
    <property type="nucleotide sequence ID" value="NZ_JAUSZT010000003.1"/>
</dbReference>
<name>A0ABU0SFH0_9HYPH</name>